<organism evidence="3 4">
    <name type="scientific">Adiantum capillus-veneris</name>
    <name type="common">Maidenhair fern</name>
    <dbReference type="NCBI Taxonomy" id="13818"/>
    <lineage>
        <taxon>Eukaryota</taxon>
        <taxon>Viridiplantae</taxon>
        <taxon>Streptophyta</taxon>
        <taxon>Embryophyta</taxon>
        <taxon>Tracheophyta</taxon>
        <taxon>Polypodiopsida</taxon>
        <taxon>Polypodiidae</taxon>
        <taxon>Polypodiales</taxon>
        <taxon>Pteridineae</taxon>
        <taxon>Pteridaceae</taxon>
        <taxon>Vittarioideae</taxon>
        <taxon>Adiantum</taxon>
    </lineage>
</organism>
<dbReference type="OrthoDB" id="1915670at2759"/>
<dbReference type="InterPro" id="IPR040289">
    <property type="entry name" value="MBP2C"/>
</dbReference>
<evidence type="ECO:0000313" key="4">
    <source>
        <dbReference type="Proteomes" id="UP000886520"/>
    </source>
</evidence>
<feature type="region of interest" description="Disordered" evidence="2">
    <location>
        <begin position="314"/>
        <end position="344"/>
    </location>
</feature>
<protein>
    <submittedName>
        <fullName evidence="3">Uncharacterized protein</fullName>
    </submittedName>
</protein>
<dbReference type="EMBL" id="JABFUD020000009">
    <property type="protein sequence ID" value="KAI5075694.1"/>
    <property type="molecule type" value="Genomic_DNA"/>
</dbReference>
<dbReference type="PANTHER" id="PTHR35502:SF2">
    <property type="entry name" value="PROTEIN MICROTUBULE BINDING PROTEIN 2C"/>
    <property type="match status" value="1"/>
</dbReference>
<accession>A0A9D4UX84</accession>
<feature type="region of interest" description="Disordered" evidence="2">
    <location>
        <begin position="1"/>
        <end position="56"/>
    </location>
</feature>
<reference evidence="3" key="1">
    <citation type="submission" date="2021-01" db="EMBL/GenBank/DDBJ databases">
        <title>Adiantum capillus-veneris genome.</title>
        <authorList>
            <person name="Fang Y."/>
            <person name="Liao Q."/>
        </authorList>
    </citation>
    <scope>NUCLEOTIDE SEQUENCE</scope>
    <source>
        <strain evidence="3">H3</strain>
        <tissue evidence="3">Leaf</tissue>
    </source>
</reference>
<sequence>MEVSQTATAGPHYSKRWDATASERDSYYPGESWKESSGRKIGSTGTGVRPWTDGIGAPPFSTTPASARSVLFSDGTIDKVLYQNLVEMIPLVETLMDQHNNKSFPRHASLIYTPTPSRDPLMLKKAVEQKGKRGHNQFFRGRRGELKDGFFWGNADSVYLDSRETHPEEIPMLSFPTDHQVDQNALNKDTIARLQGQIEQLEQKLEEKDNQLQAAETSTHQQDDFVRLQASIEELKERIASKEQEVQQALNQLSEKQHEVASLQSLLQKAQAGLEASNSNVTKVQAELDNLQCQVASFILEMQRISLNFGHDAADPEHGLSSASSPWSKEDGRMNASPIPKSDGDVELTRQLRAQLQNFLMQPDTIPGPIHDICGVQSGNYALK</sequence>
<gene>
    <name evidence="3" type="ORF">GOP47_0009770</name>
</gene>
<dbReference type="GO" id="GO:0010497">
    <property type="term" value="P:plasmodesmata-mediated intercellular transport"/>
    <property type="evidence" value="ECO:0007669"/>
    <property type="project" value="InterPro"/>
</dbReference>
<feature type="coiled-coil region" evidence="1">
    <location>
        <begin position="184"/>
        <end position="294"/>
    </location>
</feature>
<keyword evidence="4" id="KW-1185">Reference proteome</keyword>
<dbReference type="Gene3D" id="1.10.287.1490">
    <property type="match status" value="1"/>
</dbReference>
<dbReference type="Proteomes" id="UP000886520">
    <property type="component" value="Chromosome 9"/>
</dbReference>
<dbReference type="PANTHER" id="PTHR35502">
    <property type="entry name" value="PROTEIN MICROTUBULE BINDING PROTEIN 2C"/>
    <property type="match status" value="1"/>
</dbReference>
<evidence type="ECO:0000256" key="2">
    <source>
        <dbReference type="SAM" id="MobiDB-lite"/>
    </source>
</evidence>
<evidence type="ECO:0000313" key="3">
    <source>
        <dbReference type="EMBL" id="KAI5075694.1"/>
    </source>
</evidence>
<dbReference type="GO" id="GO:0008017">
    <property type="term" value="F:microtubule binding"/>
    <property type="evidence" value="ECO:0007669"/>
    <property type="project" value="InterPro"/>
</dbReference>
<evidence type="ECO:0000256" key="1">
    <source>
        <dbReference type="SAM" id="Coils"/>
    </source>
</evidence>
<comment type="caution">
    <text evidence="3">The sequence shown here is derived from an EMBL/GenBank/DDBJ whole genome shotgun (WGS) entry which is preliminary data.</text>
</comment>
<keyword evidence="1" id="KW-0175">Coiled coil</keyword>
<name>A0A9D4UX84_ADICA</name>
<proteinExistence type="predicted"/>
<feature type="compositionally biased region" description="Basic and acidic residues" evidence="2">
    <location>
        <begin position="15"/>
        <end position="38"/>
    </location>
</feature>
<dbReference type="AlphaFoldDB" id="A0A9D4UX84"/>